<accession>A0A161G0Q9</accession>
<name>A0A161G0Q9_STAEP</name>
<protein>
    <submittedName>
        <fullName evidence="1">Uncharacterized protein</fullName>
    </submittedName>
</protein>
<organism evidence="1">
    <name type="scientific">Staphylococcus epidermidis</name>
    <dbReference type="NCBI Taxonomy" id="1282"/>
    <lineage>
        <taxon>Bacteria</taxon>
        <taxon>Bacillati</taxon>
        <taxon>Bacillota</taxon>
        <taxon>Bacilli</taxon>
        <taxon>Bacillales</taxon>
        <taxon>Staphylococcaceae</taxon>
        <taxon>Staphylococcus</taxon>
    </lineage>
</organism>
<reference evidence="1" key="1">
    <citation type="submission" date="2015-09" db="EMBL/GenBank/DDBJ databases">
        <title>Characterization of enterotoxigenic Staphylococcus epidermidis isolates from ready to eat food.</title>
        <authorList>
            <person name="Podkowik M."/>
            <person name="Bania J."/>
            <person name="Seo K.-S."/>
        </authorList>
    </citation>
    <scope>NUCLEOTIDE SEQUENCE</scope>
    <source>
        <strain evidence="1">4S-13</strain>
    </source>
</reference>
<sequence>MNDIKSIKNIIDDYKNINIDNVVTKSDIYFIKKYSINNERAWISMKMEQNSTLNRLYNTFKYGLDKKIYYRSNGKNYEKKVLPYSPTTTGDSEKIYYTTESYLNSQLNKFKAQLLSKELNKLELKDMQYYTYKVSLDDNSLYLVGRIDKINRINDGFVAKFKGKEIEIH</sequence>
<proteinExistence type="predicted"/>
<dbReference type="AlphaFoldDB" id="A0A161G0Q9"/>
<evidence type="ECO:0000313" key="1">
    <source>
        <dbReference type="EMBL" id="AMX28352.1"/>
    </source>
</evidence>
<dbReference type="EMBL" id="KT845956">
    <property type="protein sequence ID" value="AMX28352.1"/>
    <property type="molecule type" value="Genomic_DNA"/>
</dbReference>